<proteinExistence type="predicted"/>
<dbReference type="Proteomes" id="UP000273083">
    <property type="component" value="Unassembled WGS sequence"/>
</dbReference>
<evidence type="ECO:0008006" key="3">
    <source>
        <dbReference type="Google" id="ProtNLM"/>
    </source>
</evidence>
<dbReference type="EMBL" id="RJVG01000001">
    <property type="protein sequence ID" value="ROR31583.1"/>
    <property type="molecule type" value="Genomic_DNA"/>
</dbReference>
<keyword evidence="2" id="KW-1185">Reference proteome</keyword>
<evidence type="ECO:0000313" key="1">
    <source>
        <dbReference type="EMBL" id="ROR31583.1"/>
    </source>
</evidence>
<comment type="caution">
    <text evidence="1">The sequence shown here is derived from an EMBL/GenBank/DDBJ whole genome shotgun (WGS) entry which is preliminary data.</text>
</comment>
<dbReference type="InterPro" id="IPR005358">
    <property type="entry name" value="Puta_zinc/iron-chelating_dom"/>
</dbReference>
<gene>
    <name evidence="1" type="ORF">EDD66_101200</name>
</gene>
<dbReference type="PANTHER" id="PTHR35866:SF1">
    <property type="entry name" value="YKGJ FAMILY CYSTEINE CLUSTER PROTEIN"/>
    <property type="match status" value="1"/>
</dbReference>
<dbReference type="RefSeq" id="WP_123607679.1">
    <property type="nucleotide sequence ID" value="NZ_RJVG01000001.1"/>
</dbReference>
<dbReference type="Pfam" id="PF03692">
    <property type="entry name" value="CxxCxxCC"/>
    <property type="match status" value="1"/>
</dbReference>
<protein>
    <recommendedName>
        <fullName evidence="3">YkgJ family cysteine cluster protein</fullName>
    </recommendedName>
</protein>
<dbReference type="OrthoDB" id="9810361at2"/>
<organism evidence="1 2">
    <name type="scientific">Mobilisporobacter senegalensis</name>
    <dbReference type="NCBI Taxonomy" id="1329262"/>
    <lineage>
        <taxon>Bacteria</taxon>
        <taxon>Bacillati</taxon>
        <taxon>Bacillota</taxon>
        <taxon>Clostridia</taxon>
        <taxon>Lachnospirales</taxon>
        <taxon>Lachnospiraceae</taxon>
        <taxon>Mobilisporobacter</taxon>
    </lineage>
</organism>
<sequence>MIRNINFDEISDGKLYDINDMVKAGCNDCKGCSACCQGMGKSIVLDPLDIYRLLTSLNITFEQLMTDKIELSVVDGIILPNLKMSGDSERCSFLNSEDRCSIHSIRPGICRLFPLGRYYDNNSFKYFLQIHECKNQNRTKVKVRKWIDTPDLKNNEQFIIDWHYFLKDVQDIMKDTKDDSLMKQINMYVLNNFYIQPFEANIDFYLQFNERLNEAKKWIARF</sequence>
<dbReference type="PANTHER" id="PTHR35866">
    <property type="entry name" value="PUTATIVE-RELATED"/>
    <property type="match status" value="1"/>
</dbReference>
<dbReference type="AlphaFoldDB" id="A0A3N1XY93"/>
<evidence type="ECO:0000313" key="2">
    <source>
        <dbReference type="Proteomes" id="UP000273083"/>
    </source>
</evidence>
<reference evidence="1 2" key="1">
    <citation type="submission" date="2018-11" db="EMBL/GenBank/DDBJ databases">
        <title>Genomic Encyclopedia of Type Strains, Phase IV (KMG-IV): sequencing the most valuable type-strain genomes for metagenomic binning, comparative biology and taxonomic classification.</title>
        <authorList>
            <person name="Goeker M."/>
        </authorList>
    </citation>
    <scope>NUCLEOTIDE SEQUENCE [LARGE SCALE GENOMIC DNA]</scope>
    <source>
        <strain evidence="1 2">DSM 26537</strain>
    </source>
</reference>
<accession>A0A3N1XY93</accession>
<name>A0A3N1XY93_9FIRM</name>